<dbReference type="STRING" id="215250.A0A316YW66"/>
<evidence type="ECO:0008006" key="8">
    <source>
        <dbReference type="Google" id="ProtNLM"/>
    </source>
</evidence>
<evidence type="ECO:0000256" key="2">
    <source>
        <dbReference type="ARBA" id="ARBA00022705"/>
    </source>
</evidence>
<dbReference type="RefSeq" id="XP_025380474.1">
    <property type="nucleotide sequence ID" value="XM_025520441.1"/>
</dbReference>
<dbReference type="GO" id="GO:0003677">
    <property type="term" value="F:DNA binding"/>
    <property type="evidence" value="ECO:0007669"/>
    <property type="project" value="InterPro"/>
</dbReference>
<dbReference type="Gene3D" id="2.40.50.430">
    <property type="match status" value="1"/>
</dbReference>
<comment type="similarity">
    <text evidence="1">Belongs to the DNA polymerase delta/II small subunit family.</text>
</comment>
<evidence type="ECO:0000256" key="1">
    <source>
        <dbReference type="ARBA" id="ARBA00006035"/>
    </source>
</evidence>
<name>A0A316YW66_9BASI</name>
<accession>A0A316YW66</accession>
<evidence type="ECO:0000313" key="6">
    <source>
        <dbReference type="EMBL" id="PWN93276.1"/>
    </source>
</evidence>
<dbReference type="PANTHER" id="PTHR10416">
    <property type="entry name" value="DNA POLYMERASE DELTA SUBUNIT 2"/>
    <property type="match status" value="1"/>
</dbReference>
<protein>
    <recommendedName>
        <fullName evidence="8">DNA polymeras-like protein subunit delta-2</fullName>
    </recommendedName>
</protein>
<dbReference type="EMBL" id="KZ819634">
    <property type="protein sequence ID" value="PWN93276.1"/>
    <property type="molecule type" value="Genomic_DNA"/>
</dbReference>
<gene>
    <name evidence="6" type="ORF">FA10DRAFT_263943</name>
</gene>
<evidence type="ECO:0000256" key="3">
    <source>
        <dbReference type="SAM" id="MobiDB-lite"/>
    </source>
</evidence>
<feature type="region of interest" description="Disordered" evidence="3">
    <location>
        <begin position="235"/>
        <end position="254"/>
    </location>
</feature>
<keyword evidence="2" id="KW-0235">DNA replication</keyword>
<dbReference type="InterPro" id="IPR007185">
    <property type="entry name" value="DNA_pol_a/d/e_bsu"/>
</dbReference>
<reference evidence="6 7" key="1">
    <citation type="journal article" date="2018" name="Mol. Biol. Evol.">
        <title>Broad Genomic Sampling Reveals a Smut Pathogenic Ancestry of the Fungal Clade Ustilaginomycotina.</title>
        <authorList>
            <person name="Kijpornyongpan T."/>
            <person name="Mondo S.J."/>
            <person name="Barry K."/>
            <person name="Sandor L."/>
            <person name="Lee J."/>
            <person name="Lipzen A."/>
            <person name="Pangilinan J."/>
            <person name="LaButti K."/>
            <person name="Hainaut M."/>
            <person name="Henrissat B."/>
            <person name="Grigoriev I.V."/>
            <person name="Spatafora J.W."/>
            <person name="Aime M.C."/>
        </authorList>
    </citation>
    <scope>NUCLEOTIDE SEQUENCE [LARGE SCALE GENOMIC DNA]</scope>
    <source>
        <strain evidence="6 7">MCA 4198</strain>
    </source>
</reference>
<dbReference type="GeneID" id="37042357"/>
<sequence>MTRTAARYDALPALSDPLVVPLSTRAYNRQYASLYDYRLRRLKHPKGRLLAKAQAKWAASSSFSAASSQKGSGNSKKREIKEEEEERADALYVKRILDVKQGQVVFVIGTVYVSMQLKPDVLEDLTREQYLPPQPVADRYADPASDEVYVEDESGRVRLVGDAVGAEGRLRSMLITGVVVALLGTETRSGDFEVADAIFAGVPEETEEAKQSKMEVDEVKEDQWVAMVSGLEIDAMPSGSQNQESNLTDSQGDDLNMFGTSEKELRLTMLSEWLQGEVGSPEDREMASKVTSLVIAGNSISMPLRADEEIKSQPRTPIQPGHYPTLTLDNILADVASTMHIHLLPGASDPTSIALPQQPIHFALLPKTNRFDSLHRETNPAWFGVGGKKFMGTSGQNVDDIYKYAIEEDNEARLRCACRTLDWGHVAPTAPDTLACYPLADRDPFLIEDCPDIYFVGNQPMFGSKIYQGSNGRRILVVLLPRFSTTGQLVLVQPHTLQCKIITLGIVS</sequence>
<keyword evidence="7" id="KW-1185">Reference proteome</keyword>
<dbReference type="GO" id="GO:0006271">
    <property type="term" value="P:DNA strand elongation involved in DNA replication"/>
    <property type="evidence" value="ECO:0007669"/>
    <property type="project" value="TreeGrafter"/>
</dbReference>
<evidence type="ECO:0000313" key="7">
    <source>
        <dbReference type="Proteomes" id="UP000245768"/>
    </source>
</evidence>
<dbReference type="Pfam" id="PF18018">
    <property type="entry name" value="DNA_pol_D_N"/>
    <property type="match status" value="1"/>
</dbReference>
<feature type="compositionally biased region" description="Polar residues" evidence="3">
    <location>
        <begin position="238"/>
        <end position="250"/>
    </location>
</feature>
<dbReference type="InterPro" id="IPR024826">
    <property type="entry name" value="DNA_pol_delta/II_ssu"/>
</dbReference>
<feature type="domain" description="DNA polymerase alpha/delta/epsilon subunit B" evidence="4">
    <location>
        <begin position="261"/>
        <end position="463"/>
    </location>
</feature>
<dbReference type="Pfam" id="PF04042">
    <property type="entry name" value="DNA_pol_E_B"/>
    <property type="match status" value="1"/>
</dbReference>
<dbReference type="PANTHER" id="PTHR10416:SF0">
    <property type="entry name" value="DNA POLYMERASE DELTA SUBUNIT 2"/>
    <property type="match status" value="1"/>
</dbReference>
<proteinExistence type="inferred from homology"/>
<dbReference type="InterPro" id="IPR040663">
    <property type="entry name" value="DNA_pol_D_N"/>
</dbReference>
<dbReference type="AlphaFoldDB" id="A0A316YW66"/>
<dbReference type="InParanoid" id="A0A316YW66"/>
<feature type="domain" description="DNA polymerase delta subunit OB-fold" evidence="5">
    <location>
        <begin position="30"/>
        <end position="196"/>
    </location>
</feature>
<evidence type="ECO:0000259" key="4">
    <source>
        <dbReference type="Pfam" id="PF04042"/>
    </source>
</evidence>
<evidence type="ECO:0000259" key="5">
    <source>
        <dbReference type="Pfam" id="PF18018"/>
    </source>
</evidence>
<dbReference type="OrthoDB" id="3763at2759"/>
<organism evidence="6 7">
    <name type="scientific">Acaromyces ingoldii</name>
    <dbReference type="NCBI Taxonomy" id="215250"/>
    <lineage>
        <taxon>Eukaryota</taxon>
        <taxon>Fungi</taxon>
        <taxon>Dikarya</taxon>
        <taxon>Basidiomycota</taxon>
        <taxon>Ustilaginomycotina</taxon>
        <taxon>Exobasidiomycetes</taxon>
        <taxon>Exobasidiales</taxon>
        <taxon>Cryptobasidiaceae</taxon>
        <taxon>Acaromyces</taxon>
    </lineage>
</organism>
<dbReference type="Gene3D" id="3.60.21.50">
    <property type="match status" value="1"/>
</dbReference>
<dbReference type="Proteomes" id="UP000245768">
    <property type="component" value="Unassembled WGS sequence"/>
</dbReference>
<dbReference type="GO" id="GO:0043625">
    <property type="term" value="C:delta DNA polymerase complex"/>
    <property type="evidence" value="ECO:0007669"/>
    <property type="project" value="TreeGrafter"/>
</dbReference>
<dbReference type="FunCoup" id="A0A316YW66">
    <property type="interactions" value="321"/>
</dbReference>